<dbReference type="Gene3D" id="3.40.190.10">
    <property type="entry name" value="Periplasmic binding protein-like II"/>
    <property type="match status" value="2"/>
</dbReference>
<dbReference type="eggNOG" id="COG5001">
    <property type="taxonomic scope" value="Bacteria"/>
</dbReference>
<comment type="caution">
    <text evidence="6">The sequence shown here is derived from an EMBL/GenBank/DDBJ whole genome shotgun (WGS) entry which is preliminary data.</text>
</comment>
<dbReference type="SUPFAM" id="SSF55785">
    <property type="entry name" value="PYP-like sensor domain (PAS domain)"/>
    <property type="match status" value="1"/>
</dbReference>
<dbReference type="InterPro" id="IPR000160">
    <property type="entry name" value="GGDEF_dom"/>
</dbReference>
<dbReference type="InterPro" id="IPR035919">
    <property type="entry name" value="EAL_sf"/>
</dbReference>
<dbReference type="Pfam" id="PF08448">
    <property type="entry name" value="PAS_4"/>
    <property type="match status" value="1"/>
</dbReference>
<evidence type="ECO:0000259" key="5">
    <source>
        <dbReference type="PROSITE" id="PS50887"/>
    </source>
</evidence>
<dbReference type="SMART" id="SM00062">
    <property type="entry name" value="PBPb"/>
    <property type="match status" value="1"/>
</dbReference>
<keyword evidence="1" id="KW-0812">Transmembrane</keyword>
<reference evidence="6 7" key="1">
    <citation type="submission" date="2014-06" db="EMBL/GenBank/DDBJ databases">
        <title>Draft genome sequence of Idiomarina sp. MCCC 1A10513.</title>
        <authorList>
            <person name="Du J."/>
            <person name="Lai Q."/>
            <person name="Shao Z."/>
        </authorList>
    </citation>
    <scope>NUCLEOTIDE SEQUENCE [LARGE SCALE GENOMIC DNA]</scope>
    <source>
        <strain evidence="6 7">MCCC 1A10513</strain>
    </source>
</reference>
<evidence type="ECO:0000256" key="1">
    <source>
        <dbReference type="SAM" id="Phobius"/>
    </source>
</evidence>
<dbReference type="InterPro" id="IPR000700">
    <property type="entry name" value="PAS-assoc_C"/>
</dbReference>
<keyword evidence="7" id="KW-1185">Reference proteome</keyword>
<feature type="domain" description="GGDEF" evidence="5">
    <location>
        <begin position="455"/>
        <end position="593"/>
    </location>
</feature>
<evidence type="ECO:0000259" key="3">
    <source>
        <dbReference type="PROSITE" id="PS50113"/>
    </source>
</evidence>
<dbReference type="SUPFAM" id="SSF53850">
    <property type="entry name" value="Periplasmic binding protein-like II"/>
    <property type="match status" value="1"/>
</dbReference>
<dbReference type="Gene3D" id="3.20.20.450">
    <property type="entry name" value="EAL domain"/>
    <property type="match status" value="1"/>
</dbReference>
<dbReference type="InterPro" id="IPR029787">
    <property type="entry name" value="Nucleotide_cyclase"/>
</dbReference>
<dbReference type="InterPro" id="IPR001638">
    <property type="entry name" value="Solute-binding_3/MltF_N"/>
</dbReference>
<dbReference type="Pfam" id="PF00990">
    <property type="entry name" value="GGDEF"/>
    <property type="match status" value="1"/>
</dbReference>
<dbReference type="CDD" id="cd00130">
    <property type="entry name" value="PAS"/>
    <property type="match status" value="1"/>
</dbReference>
<dbReference type="PANTHER" id="PTHR44757:SF2">
    <property type="entry name" value="BIOFILM ARCHITECTURE MAINTENANCE PROTEIN MBAA"/>
    <property type="match status" value="1"/>
</dbReference>
<dbReference type="InterPro" id="IPR001633">
    <property type="entry name" value="EAL_dom"/>
</dbReference>
<dbReference type="PROSITE" id="PS50112">
    <property type="entry name" value="PAS"/>
    <property type="match status" value="1"/>
</dbReference>
<dbReference type="NCBIfam" id="TIGR00229">
    <property type="entry name" value="sensory_box"/>
    <property type="match status" value="1"/>
</dbReference>
<evidence type="ECO:0000259" key="2">
    <source>
        <dbReference type="PROSITE" id="PS50112"/>
    </source>
</evidence>
<organism evidence="6 7">
    <name type="scientific">Pseudidiomarina atlantica</name>
    <dbReference type="NCBI Taxonomy" id="1517416"/>
    <lineage>
        <taxon>Bacteria</taxon>
        <taxon>Pseudomonadati</taxon>
        <taxon>Pseudomonadota</taxon>
        <taxon>Gammaproteobacteria</taxon>
        <taxon>Alteromonadales</taxon>
        <taxon>Idiomarinaceae</taxon>
        <taxon>Pseudidiomarina</taxon>
    </lineage>
</organism>
<dbReference type="SUPFAM" id="SSF141868">
    <property type="entry name" value="EAL domain-like"/>
    <property type="match status" value="1"/>
</dbReference>
<protein>
    <recommendedName>
        <fullName evidence="8">Diguanylate cyclase</fullName>
    </recommendedName>
</protein>
<dbReference type="InterPro" id="IPR013656">
    <property type="entry name" value="PAS_4"/>
</dbReference>
<dbReference type="Gene3D" id="3.30.450.20">
    <property type="entry name" value="PAS domain"/>
    <property type="match status" value="1"/>
</dbReference>
<feature type="domain" description="PAC" evidence="3">
    <location>
        <begin position="370"/>
        <end position="423"/>
    </location>
</feature>
<dbReference type="InterPro" id="IPR043128">
    <property type="entry name" value="Rev_trsase/Diguanyl_cyclase"/>
</dbReference>
<feature type="domain" description="EAL" evidence="4">
    <location>
        <begin position="602"/>
        <end position="856"/>
    </location>
</feature>
<dbReference type="CDD" id="cd01949">
    <property type="entry name" value="GGDEF"/>
    <property type="match status" value="1"/>
</dbReference>
<dbReference type="EMBL" id="JPIN01000012">
    <property type="protein sequence ID" value="KFZ28169.1"/>
    <property type="molecule type" value="Genomic_DNA"/>
</dbReference>
<feature type="domain" description="PAS" evidence="2">
    <location>
        <begin position="298"/>
        <end position="368"/>
    </location>
</feature>
<feature type="transmembrane region" description="Helical" evidence="1">
    <location>
        <begin position="262"/>
        <end position="284"/>
    </location>
</feature>
<dbReference type="STRING" id="1517416.IDAT_11370"/>
<evidence type="ECO:0008006" key="8">
    <source>
        <dbReference type="Google" id="ProtNLM"/>
    </source>
</evidence>
<dbReference type="Pfam" id="PF00563">
    <property type="entry name" value="EAL"/>
    <property type="match status" value="1"/>
</dbReference>
<dbReference type="AlphaFoldDB" id="A0A094IQN6"/>
<dbReference type="NCBIfam" id="TIGR00254">
    <property type="entry name" value="GGDEF"/>
    <property type="match status" value="1"/>
</dbReference>
<dbReference type="Gene3D" id="3.30.70.270">
    <property type="match status" value="1"/>
</dbReference>
<dbReference type="InterPro" id="IPR035965">
    <property type="entry name" value="PAS-like_dom_sf"/>
</dbReference>
<dbReference type="PROSITE" id="PS50113">
    <property type="entry name" value="PAC"/>
    <property type="match status" value="1"/>
</dbReference>
<dbReference type="SMART" id="SM00267">
    <property type="entry name" value="GGDEF"/>
    <property type="match status" value="1"/>
</dbReference>
<gene>
    <name evidence="6" type="ORF">IDAT_11370</name>
</gene>
<dbReference type="InterPro" id="IPR052155">
    <property type="entry name" value="Biofilm_reg_signaling"/>
</dbReference>
<accession>A0A094IQN6</accession>
<dbReference type="OrthoDB" id="9816034at2"/>
<dbReference type="PANTHER" id="PTHR44757">
    <property type="entry name" value="DIGUANYLATE CYCLASE DGCP"/>
    <property type="match status" value="1"/>
</dbReference>
<dbReference type="CDD" id="cd01948">
    <property type="entry name" value="EAL"/>
    <property type="match status" value="1"/>
</dbReference>
<proteinExistence type="predicted"/>
<dbReference type="PROSITE" id="PS50887">
    <property type="entry name" value="GGDEF"/>
    <property type="match status" value="1"/>
</dbReference>
<evidence type="ECO:0000313" key="7">
    <source>
        <dbReference type="Proteomes" id="UP000053718"/>
    </source>
</evidence>
<dbReference type="SUPFAM" id="SSF55073">
    <property type="entry name" value="Nucleotide cyclase"/>
    <property type="match status" value="1"/>
</dbReference>
<dbReference type="Proteomes" id="UP000053718">
    <property type="component" value="Unassembled WGS sequence"/>
</dbReference>
<dbReference type="InterPro" id="IPR000014">
    <property type="entry name" value="PAS"/>
</dbReference>
<dbReference type="SMART" id="SM00091">
    <property type="entry name" value="PAS"/>
    <property type="match status" value="1"/>
</dbReference>
<dbReference type="Pfam" id="PF00497">
    <property type="entry name" value="SBP_bac_3"/>
    <property type="match status" value="1"/>
</dbReference>
<dbReference type="PROSITE" id="PS50883">
    <property type="entry name" value="EAL"/>
    <property type="match status" value="1"/>
</dbReference>
<evidence type="ECO:0000313" key="6">
    <source>
        <dbReference type="EMBL" id="KFZ28169.1"/>
    </source>
</evidence>
<name>A0A094IQN6_9GAMM</name>
<keyword evidence="1" id="KW-0472">Membrane</keyword>
<keyword evidence="1" id="KW-1133">Transmembrane helix</keyword>
<dbReference type="RefSeq" id="WP_051986763.1">
    <property type="nucleotide sequence ID" value="NZ_JPIN01000012.1"/>
</dbReference>
<sequence>MLSIAHGLGKVAIGCIGALLLLAVPVSAQTVVRVGVYDNPPKLTVDENNQISGIFGEIMLEIAEREGWQLKPVRCEWSQCLALLQRGDIDLMPDVARTDARDRDFLFHQVPVLHSWSQLYTLNTPNLTSLLDLDGLRVAVLRDSVQRDYLRNMVDNFGINVRFIEVGSFDEGFAAVLATRADVVAVNHLYGEQRSRELGMTATPVMFQPSRLFIAGAPNGQTRELLKRLDRWLADWRADPASPYQQIMKKWGVYAPDKQTELAVWLLPSLITLLLLAILGVATLRAQVKKKSRALHETEQRSNIILNSVEAYIFVKDVDLKYRYANKHVCDLFGISLTSIVGKSDFDLFDEATAEKIRENDIRVIERGERVVDEETNRLVNGKERQFLSVKIPLRDADDAIYGLCGISTDITEHLQVQEQLNQLAYYDAITGLANRKLLMQQLEHAVASSRRTGYEGAVLAIDLIDFTLINDSLGHAVGDKLLRTIAERIQSRIDETDCAARLGSDDFVVVLEDLGRDRNEAILAARRLATEIIQFIAQPLDLGARVHSTAACIGISMFSDTDLGAGELIKNADLALTEAKTQGANSVRLFNPDMQISISRRLHLESALRRAIDERKFELYLQPQVDAAQQITGGELLLRWHNQEFGQVPPNEFIPVAESSGLIVPLGNWVIEQACMALQQWSRHPQLRELQLAINISPRQFRQSQFVDYVAECLKRYQVPVGKLELEITENMLIENVELTIERMSRLGRLGVRFSLDDFGTGYASLAYLKRLPIYQLKIDQSFVRDVLTDSNDAVIIETIVGLGDSLSLEVIAEGVETAAQAHALGELGCNKFQGFYFGRPQPIATWVEQFERSLTVSTTSD</sequence>
<dbReference type="SMART" id="SM00052">
    <property type="entry name" value="EAL"/>
    <property type="match status" value="1"/>
</dbReference>
<evidence type="ECO:0000259" key="4">
    <source>
        <dbReference type="PROSITE" id="PS50883"/>
    </source>
</evidence>